<dbReference type="PANTHER" id="PTHR23294:SF0">
    <property type="entry name" value="UNC93-LIKE PROTEIN MFSD11"/>
    <property type="match status" value="1"/>
</dbReference>
<dbReference type="InterPro" id="IPR051617">
    <property type="entry name" value="UNC-93-like_regulator"/>
</dbReference>
<evidence type="ECO:0000256" key="1">
    <source>
        <dbReference type="ARBA" id="ARBA00004141"/>
    </source>
</evidence>
<evidence type="ECO:0000313" key="11">
    <source>
        <dbReference type="Ensembl" id="ENSCSAVP00000005636.1"/>
    </source>
</evidence>
<protein>
    <recommendedName>
        <fullName evidence="7">UNC93-like protein MFSD11</fullName>
    </recommendedName>
    <alternativeName>
        <fullName evidence="8">Major facilitator superfamily domain-containing protein 11</fullName>
    </alternativeName>
</protein>
<evidence type="ECO:0000256" key="10">
    <source>
        <dbReference type="SAM" id="Phobius"/>
    </source>
</evidence>
<evidence type="ECO:0000256" key="5">
    <source>
        <dbReference type="ARBA" id="ARBA00023136"/>
    </source>
</evidence>
<dbReference type="Proteomes" id="UP000007875">
    <property type="component" value="Unassembled WGS sequence"/>
</dbReference>
<evidence type="ECO:0000256" key="2">
    <source>
        <dbReference type="ARBA" id="ARBA00009172"/>
    </source>
</evidence>
<dbReference type="SUPFAM" id="SSF103473">
    <property type="entry name" value="MFS general substrate transporter"/>
    <property type="match status" value="1"/>
</dbReference>
<feature type="transmembrane region" description="Helical" evidence="10">
    <location>
        <begin position="7"/>
        <end position="25"/>
    </location>
</feature>
<dbReference type="GeneTree" id="ENSGT00390000012918"/>
<feature type="transmembrane region" description="Helical" evidence="10">
    <location>
        <begin position="197"/>
        <end position="218"/>
    </location>
</feature>
<reference evidence="11" key="3">
    <citation type="submission" date="2025-09" db="UniProtKB">
        <authorList>
            <consortium name="Ensembl"/>
        </authorList>
    </citation>
    <scope>IDENTIFICATION</scope>
</reference>
<proteinExistence type="inferred from homology"/>
<dbReference type="AlphaFoldDB" id="H2YJY7"/>
<reference evidence="12" key="1">
    <citation type="submission" date="2003-08" db="EMBL/GenBank/DDBJ databases">
        <authorList>
            <person name="Birren B."/>
            <person name="Nusbaum C."/>
            <person name="Abebe A."/>
            <person name="Abouelleil A."/>
            <person name="Adekoya E."/>
            <person name="Ait-zahra M."/>
            <person name="Allen N."/>
            <person name="Allen T."/>
            <person name="An P."/>
            <person name="Anderson M."/>
            <person name="Anderson S."/>
            <person name="Arachchi H."/>
            <person name="Armbruster J."/>
            <person name="Bachantsang P."/>
            <person name="Baldwin J."/>
            <person name="Barry A."/>
            <person name="Bayul T."/>
            <person name="Blitshsteyn B."/>
            <person name="Bloom T."/>
            <person name="Blye J."/>
            <person name="Boguslavskiy L."/>
            <person name="Borowsky M."/>
            <person name="Boukhgalter B."/>
            <person name="Brunache A."/>
            <person name="Butler J."/>
            <person name="Calixte N."/>
            <person name="Calvo S."/>
            <person name="Camarata J."/>
            <person name="Campo K."/>
            <person name="Chang J."/>
            <person name="Cheshatsang Y."/>
            <person name="Citroen M."/>
            <person name="Collymore A."/>
            <person name="Considine T."/>
            <person name="Cook A."/>
            <person name="Cooke P."/>
            <person name="Corum B."/>
            <person name="Cuomo C."/>
            <person name="David R."/>
            <person name="Dawoe T."/>
            <person name="Degray S."/>
            <person name="Dodge S."/>
            <person name="Dooley K."/>
            <person name="Dorje P."/>
            <person name="Dorjee K."/>
            <person name="Dorris L."/>
            <person name="Duffey N."/>
            <person name="Dupes A."/>
            <person name="Elkins T."/>
            <person name="Engels R."/>
            <person name="Erickson J."/>
            <person name="Farina A."/>
            <person name="Faro S."/>
            <person name="Ferreira P."/>
            <person name="Fischer H."/>
            <person name="Fitzgerald M."/>
            <person name="Foley K."/>
            <person name="Gage D."/>
            <person name="Galagan J."/>
            <person name="Gearin G."/>
            <person name="Gnerre S."/>
            <person name="Gnirke A."/>
            <person name="Goyette A."/>
            <person name="Graham J."/>
            <person name="Grandbois E."/>
            <person name="Gyaltsen K."/>
            <person name="Hafez N."/>
            <person name="Hagopian D."/>
            <person name="Hagos B."/>
            <person name="Hall J."/>
            <person name="Hatcher B."/>
            <person name="Heller A."/>
            <person name="Higgins H."/>
            <person name="Honan T."/>
            <person name="Horn A."/>
            <person name="Houde N."/>
            <person name="Hughes L."/>
            <person name="Hulme W."/>
            <person name="Husby E."/>
            <person name="Iliev I."/>
            <person name="Jaffe D."/>
            <person name="Jones C."/>
            <person name="Kamal M."/>
            <person name="Kamat A."/>
            <person name="Kamvysselis M."/>
            <person name="Karlsson E."/>
            <person name="Kells C."/>
            <person name="Kieu A."/>
            <person name="Kisner P."/>
            <person name="Kodira C."/>
            <person name="Kulbokas E."/>
            <person name="Labutti K."/>
            <person name="Lama D."/>
            <person name="Landers T."/>
            <person name="Leger J."/>
            <person name="Levine S."/>
            <person name="Lewis D."/>
            <person name="Lewis T."/>
            <person name="Lindblad-toh K."/>
            <person name="Liu X."/>
            <person name="Lokyitsang T."/>
            <person name="Lokyitsang Y."/>
            <person name="Lucien O."/>
            <person name="Lui A."/>
            <person name="Ma L.J."/>
            <person name="Mabbitt R."/>
            <person name="Macdonald J."/>
            <person name="Maclean C."/>
            <person name="Major J."/>
            <person name="Manning J."/>
            <person name="Marabella R."/>
            <person name="Maru K."/>
            <person name="Matthews C."/>
            <person name="Mauceli E."/>
            <person name="Mccarthy M."/>
            <person name="Mcdonough S."/>
            <person name="Mcghee T."/>
            <person name="Meldrim J."/>
            <person name="Meneus L."/>
            <person name="Mesirov J."/>
            <person name="Mihalev A."/>
            <person name="Mihova T."/>
            <person name="Mikkelsen T."/>
            <person name="Mlenga V."/>
            <person name="Moru K."/>
            <person name="Mozes J."/>
            <person name="Mulrain L."/>
            <person name="Munson G."/>
            <person name="Naylor J."/>
            <person name="Newes C."/>
            <person name="Nguyen C."/>
            <person name="Nguyen N."/>
            <person name="Nguyen T."/>
            <person name="Nicol R."/>
            <person name="Nielsen C."/>
            <person name="Nizzari M."/>
            <person name="Norbu C."/>
            <person name="Norbu N."/>
            <person name="O'donnell P."/>
            <person name="Okoawo O."/>
            <person name="O'leary S."/>
            <person name="Omotosho B."/>
            <person name="O'neill K."/>
            <person name="Osman S."/>
            <person name="Parker S."/>
            <person name="Perrin D."/>
            <person name="Phunkhang P."/>
            <person name="Piqani B."/>
            <person name="Purcell S."/>
            <person name="Rachupka T."/>
            <person name="Ramasamy U."/>
            <person name="Rameau R."/>
            <person name="Ray V."/>
            <person name="Raymond C."/>
            <person name="Retta R."/>
            <person name="Richardson S."/>
            <person name="Rise C."/>
            <person name="Rodriguez J."/>
            <person name="Rogers J."/>
            <person name="Rogov P."/>
            <person name="Rutman M."/>
            <person name="Schupbach R."/>
            <person name="Seaman C."/>
            <person name="Settipalli S."/>
            <person name="Sharpe T."/>
            <person name="Sheridan J."/>
            <person name="Sherpa N."/>
            <person name="Shi J."/>
            <person name="Smirnov S."/>
            <person name="Smith C."/>
            <person name="Sougnez C."/>
            <person name="Spencer B."/>
            <person name="Stalker J."/>
            <person name="Stange-thomann N."/>
            <person name="Stavropoulos S."/>
            <person name="Stetson K."/>
            <person name="Stone C."/>
            <person name="Stone S."/>
            <person name="Stubbs M."/>
            <person name="Talamas J."/>
            <person name="Tchuinga P."/>
            <person name="Tenzing P."/>
            <person name="Tesfaye S."/>
            <person name="Theodore J."/>
            <person name="Thoulutsang Y."/>
            <person name="Topham K."/>
            <person name="Towey S."/>
            <person name="Tsamla T."/>
            <person name="Tsomo N."/>
            <person name="Vallee D."/>
            <person name="Vassiliev H."/>
            <person name="Venkataraman V."/>
            <person name="Vinson J."/>
            <person name="Vo A."/>
            <person name="Wade C."/>
            <person name="Wang S."/>
            <person name="Wangchuk T."/>
            <person name="Wangdi T."/>
            <person name="Whittaker C."/>
            <person name="Wilkinson J."/>
            <person name="Wu Y."/>
            <person name="Wyman D."/>
            <person name="Yadav S."/>
            <person name="Yang S."/>
            <person name="Yang X."/>
            <person name="Yeager S."/>
            <person name="Yee E."/>
            <person name="Young G."/>
            <person name="Zainoun J."/>
            <person name="Zembeck L."/>
            <person name="Zimmer A."/>
            <person name="Zody M."/>
            <person name="Lander E."/>
        </authorList>
    </citation>
    <scope>NUCLEOTIDE SEQUENCE [LARGE SCALE GENOMIC DNA]</scope>
</reference>
<dbReference type="Gene3D" id="1.20.1250.20">
    <property type="entry name" value="MFS general substrate transporter like domains"/>
    <property type="match status" value="1"/>
</dbReference>
<comment type="similarity">
    <text evidence="2">Belongs to the unc-93 family.</text>
</comment>
<evidence type="ECO:0000256" key="9">
    <source>
        <dbReference type="SAM" id="MobiDB-lite"/>
    </source>
</evidence>
<keyword evidence="4 10" id="KW-1133">Transmembrane helix</keyword>
<evidence type="ECO:0000256" key="3">
    <source>
        <dbReference type="ARBA" id="ARBA00022692"/>
    </source>
</evidence>
<reference evidence="11" key="2">
    <citation type="submission" date="2025-08" db="UniProtKB">
        <authorList>
            <consortium name="Ensembl"/>
        </authorList>
    </citation>
    <scope>IDENTIFICATION</scope>
</reference>
<evidence type="ECO:0000256" key="4">
    <source>
        <dbReference type="ARBA" id="ARBA00022989"/>
    </source>
</evidence>
<feature type="region of interest" description="Disordered" evidence="9">
    <location>
        <begin position="155"/>
        <end position="174"/>
    </location>
</feature>
<keyword evidence="6" id="KW-0325">Glycoprotein</keyword>
<dbReference type="PANTHER" id="PTHR23294">
    <property type="entry name" value="ET TRANSLATION PRODUCT-RELATED"/>
    <property type="match status" value="1"/>
</dbReference>
<feature type="transmembrane region" description="Helical" evidence="10">
    <location>
        <begin position="93"/>
        <end position="119"/>
    </location>
</feature>
<feature type="transmembrane region" description="Helical" evidence="10">
    <location>
        <begin position="269"/>
        <end position="288"/>
    </location>
</feature>
<dbReference type="Pfam" id="PF05978">
    <property type="entry name" value="UNC-93"/>
    <property type="match status" value="2"/>
</dbReference>
<feature type="transmembrane region" description="Helical" evidence="10">
    <location>
        <begin position="369"/>
        <end position="388"/>
    </location>
</feature>
<evidence type="ECO:0000313" key="12">
    <source>
        <dbReference type="Proteomes" id="UP000007875"/>
    </source>
</evidence>
<comment type="subcellular location">
    <subcellularLocation>
        <location evidence="1">Membrane</location>
        <topology evidence="1">Multi-pass membrane protein</topology>
    </subcellularLocation>
</comment>
<dbReference type="InterPro" id="IPR010291">
    <property type="entry name" value="Ion_channel_UNC-93"/>
</dbReference>
<keyword evidence="12" id="KW-1185">Reference proteome</keyword>
<feature type="transmembrane region" description="Helical" evidence="10">
    <location>
        <begin position="60"/>
        <end position="81"/>
    </location>
</feature>
<dbReference type="Ensembl" id="ENSCSAVT00000005711.1">
    <property type="protein sequence ID" value="ENSCSAVP00000005636.1"/>
    <property type="gene ID" value="ENSCSAVG00000003358.1"/>
</dbReference>
<sequence>MELSSLKFYNVIVLGFAFMLMFTGFQTCGMVEQTVLKSYRNDSIVNGTVTYNGDGYTSLAIIYVVFAFANWLAPSVVSVLGNKFSMVAGGITYTLYLSSFIKPITATLYIGSVLIGFGAADKQRIPLYIGLTSVCALGTALLLILRSHPIQKLEVGDPEEDQPSEEEEETSDEAAMLNDSLDVTHRLSWKLFLTRDMMILSITFFYTGLELTFFSGVYSTCVGATERFGEDSDKLVGLTGIMIGVGEILGGALFGIFGKKTIRYGRDPIVLMGGAIHMVTFLLIFLNIPDLAPLNKTPDSAYITPNTYLAVACGFLLGFADACFNTQCYSIIGTSYPDNSAPAFALFKFEQSLAAAIGFAYSSHLVLKWQLLILVIFAVAGVVAFFVVERKVRSRAEPSGSSYRNI</sequence>
<dbReference type="GO" id="GO:0016020">
    <property type="term" value="C:membrane"/>
    <property type="evidence" value="ECO:0007669"/>
    <property type="project" value="UniProtKB-SubCell"/>
</dbReference>
<evidence type="ECO:0000256" key="6">
    <source>
        <dbReference type="ARBA" id="ARBA00023180"/>
    </source>
</evidence>
<keyword evidence="5 10" id="KW-0472">Membrane</keyword>
<keyword evidence="3 10" id="KW-0812">Transmembrane</keyword>
<accession>H2YJY7</accession>
<evidence type="ECO:0000256" key="8">
    <source>
        <dbReference type="ARBA" id="ARBA00041910"/>
    </source>
</evidence>
<dbReference type="InterPro" id="IPR036259">
    <property type="entry name" value="MFS_trans_sf"/>
</dbReference>
<evidence type="ECO:0000256" key="7">
    <source>
        <dbReference type="ARBA" id="ARBA00040302"/>
    </source>
</evidence>
<feature type="transmembrane region" description="Helical" evidence="10">
    <location>
        <begin position="125"/>
        <end position="145"/>
    </location>
</feature>
<organism evidence="11 12">
    <name type="scientific">Ciona savignyi</name>
    <name type="common">Pacific transparent sea squirt</name>
    <dbReference type="NCBI Taxonomy" id="51511"/>
    <lineage>
        <taxon>Eukaryota</taxon>
        <taxon>Metazoa</taxon>
        <taxon>Chordata</taxon>
        <taxon>Tunicata</taxon>
        <taxon>Ascidiacea</taxon>
        <taxon>Phlebobranchia</taxon>
        <taxon>Cionidae</taxon>
        <taxon>Ciona</taxon>
    </lineage>
</organism>
<feature type="compositionally biased region" description="Acidic residues" evidence="9">
    <location>
        <begin position="156"/>
        <end position="172"/>
    </location>
</feature>
<feature type="transmembrane region" description="Helical" evidence="10">
    <location>
        <begin position="238"/>
        <end position="257"/>
    </location>
</feature>
<name>H2YJY7_CIOSA</name>